<gene>
    <name evidence="2" type="ORF">OOT00_10330</name>
</gene>
<evidence type="ECO:0000256" key="1">
    <source>
        <dbReference type="SAM" id="Phobius"/>
    </source>
</evidence>
<sequence>MATIEDDYKRPLTEIYKELPHDTQKWVDENTDKVLIYFRFWCFFILFSSITIGFFIAFDFINEPIGKLIQRVGSIIPFLAVLGEALFIVKINKLASVIHPAQLTCEIYMQRKFKVLVNISVVLTFLFVGIGSILSGYGDLLFSL</sequence>
<dbReference type="Proteomes" id="UP001209681">
    <property type="component" value="Unassembled WGS sequence"/>
</dbReference>
<feature type="transmembrane region" description="Helical" evidence="1">
    <location>
        <begin position="68"/>
        <end position="89"/>
    </location>
</feature>
<dbReference type="RefSeq" id="WP_265425300.1">
    <property type="nucleotide sequence ID" value="NZ_JAPFPW010000011.1"/>
</dbReference>
<proteinExistence type="predicted"/>
<reference evidence="2 3" key="1">
    <citation type="submission" date="2022-11" db="EMBL/GenBank/DDBJ databases">
        <title>Desulfobotulus tamanensis H1 sp. nov. - anaerobic, alkaliphilic, sulphate reducing bacterium isolated from terrestrial mud volcano.</title>
        <authorList>
            <person name="Frolova A."/>
            <person name="Merkel A.Y."/>
            <person name="Slobodkin A.I."/>
        </authorList>
    </citation>
    <scope>NUCLEOTIDE SEQUENCE [LARGE SCALE GENOMIC DNA]</scope>
    <source>
        <strain evidence="2 3">H1</strain>
    </source>
</reference>
<evidence type="ECO:0000313" key="3">
    <source>
        <dbReference type="Proteomes" id="UP001209681"/>
    </source>
</evidence>
<protein>
    <submittedName>
        <fullName evidence="2">Uncharacterized protein</fullName>
    </submittedName>
</protein>
<name>A0ABT3NB28_9BACT</name>
<keyword evidence="1" id="KW-0472">Membrane</keyword>
<keyword evidence="3" id="KW-1185">Reference proteome</keyword>
<organism evidence="2 3">
    <name type="scientific">Desulfobotulus pelophilus</name>
    <dbReference type="NCBI Taxonomy" id="2823377"/>
    <lineage>
        <taxon>Bacteria</taxon>
        <taxon>Pseudomonadati</taxon>
        <taxon>Thermodesulfobacteriota</taxon>
        <taxon>Desulfobacteria</taxon>
        <taxon>Desulfobacterales</taxon>
        <taxon>Desulfobacteraceae</taxon>
        <taxon>Desulfobotulus</taxon>
    </lineage>
</organism>
<keyword evidence="1" id="KW-0812">Transmembrane</keyword>
<feature type="transmembrane region" description="Helical" evidence="1">
    <location>
        <begin position="115"/>
        <end position="137"/>
    </location>
</feature>
<evidence type="ECO:0000313" key="2">
    <source>
        <dbReference type="EMBL" id="MCW7754381.1"/>
    </source>
</evidence>
<dbReference type="EMBL" id="JAPFPW010000011">
    <property type="protein sequence ID" value="MCW7754381.1"/>
    <property type="molecule type" value="Genomic_DNA"/>
</dbReference>
<comment type="caution">
    <text evidence="2">The sequence shown here is derived from an EMBL/GenBank/DDBJ whole genome shotgun (WGS) entry which is preliminary data.</text>
</comment>
<keyword evidence="1" id="KW-1133">Transmembrane helix</keyword>
<feature type="transmembrane region" description="Helical" evidence="1">
    <location>
        <begin position="34"/>
        <end position="56"/>
    </location>
</feature>
<accession>A0ABT3NB28</accession>